<proteinExistence type="predicted"/>
<keyword evidence="1" id="KW-0472">Membrane</keyword>
<feature type="transmembrane region" description="Helical" evidence="1">
    <location>
        <begin position="25"/>
        <end position="42"/>
    </location>
</feature>
<feature type="transmembrane region" description="Helical" evidence="1">
    <location>
        <begin position="102"/>
        <end position="120"/>
    </location>
</feature>
<sequence>MNDPTHAPSAVPEPAPAEDRATDPLAVALGNASLLGVGYLMVRRRRWFAVAALAVTLVLVVRLGAGASPSDEVAMLLWWVTVTAHGWFLARRRAPRGTRPGQRLVALGVTLSVLLAAAYLRVEAAGIERSVSEARERGDCAEVARAQARVSFGDRVADARSTADGDEAVRTCERLRVAEGELDVALVGDLAALKRGFRTLDSVLESPGNDRTVEATLNEFLGDLPTADSCATVSVIDWLRDRKLGDDLLERSAATAQRAAPASLVGCGDDLMGKQRWKDARAHYERVLDQYPGDDTAGKARKGFEKATRSIERDNVLDLLAPRTDAPPKYCSDPVEYSGAERTGKGDNPALFLPSHKDGEDYSGQLPRSWRADDVDDAALVVCMGETRQGDAVRTCPYETHSGAIRNVTYHKIAMPVRVYELRTGKLVSDRKIQISGSSCPPTISYYTYGDDDSGGPDPDDYVAESKSDVRDAFRPLVVR</sequence>
<dbReference type="Proteomes" id="UP000603227">
    <property type="component" value="Unassembled WGS sequence"/>
</dbReference>
<reference evidence="2" key="1">
    <citation type="journal article" date="2014" name="Int. J. Syst. Evol. Microbiol.">
        <title>Complete genome sequence of Corynebacterium casei LMG S-19264T (=DSM 44701T), isolated from a smear-ripened cheese.</title>
        <authorList>
            <consortium name="US DOE Joint Genome Institute (JGI-PGF)"/>
            <person name="Walter F."/>
            <person name="Albersmeier A."/>
            <person name="Kalinowski J."/>
            <person name="Ruckert C."/>
        </authorList>
    </citation>
    <scope>NUCLEOTIDE SEQUENCE</scope>
    <source>
        <strain evidence="2">CGMCC 4.7403</strain>
    </source>
</reference>
<keyword evidence="1" id="KW-0812">Transmembrane</keyword>
<evidence type="ECO:0000313" key="2">
    <source>
        <dbReference type="EMBL" id="GHH89027.1"/>
    </source>
</evidence>
<evidence type="ECO:0000313" key="3">
    <source>
        <dbReference type="Proteomes" id="UP000603227"/>
    </source>
</evidence>
<keyword evidence="1" id="KW-1133">Transmembrane helix</keyword>
<gene>
    <name evidence="2" type="ORF">GCM10017771_36960</name>
</gene>
<organism evidence="2 3">
    <name type="scientific">Streptomyces capitiformicae</name>
    <dbReference type="NCBI Taxonomy" id="2014920"/>
    <lineage>
        <taxon>Bacteria</taxon>
        <taxon>Bacillati</taxon>
        <taxon>Actinomycetota</taxon>
        <taxon>Actinomycetes</taxon>
        <taxon>Kitasatosporales</taxon>
        <taxon>Streptomycetaceae</taxon>
        <taxon>Streptomyces</taxon>
    </lineage>
</organism>
<feature type="transmembrane region" description="Helical" evidence="1">
    <location>
        <begin position="47"/>
        <end position="67"/>
    </location>
</feature>
<protein>
    <submittedName>
        <fullName evidence="2">Uncharacterized protein</fullName>
    </submittedName>
</protein>
<reference evidence="2" key="2">
    <citation type="submission" date="2020-09" db="EMBL/GenBank/DDBJ databases">
        <authorList>
            <person name="Sun Q."/>
            <person name="Zhou Y."/>
        </authorList>
    </citation>
    <scope>NUCLEOTIDE SEQUENCE</scope>
    <source>
        <strain evidence="2">CGMCC 4.7403</strain>
    </source>
</reference>
<accession>A0A919GQT8</accession>
<keyword evidence="3" id="KW-1185">Reference proteome</keyword>
<comment type="caution">
    <text evidence="2">The sequence shown here is derived from an EMBL/GenBank/DDBJ whole genome shotgun (WGS) entry which is preliminary data.</text>
</comment>
<dbReference type="AlphaFoldDB" id="A0A919GQT8"/>
<evidence type="ECO:0000256" key="1">
    <source>
        <dbReference type="SAM" id="Phobius"/>
    </source>
</evidence>
<dbReference type="RefSeq" id="WP_189783558.1">
    <property type="nucleotide sequence ID" value="NZ_BNAT01000011.1"/>
</dbReference>
<name>A0A919GQT8_9ACTN</name>
<dbReference type="EMBL" id="BNAT01000011">
    <property type="protein sequence ID" value="GHH89027.1"/>
    <property type="molecule type" value="Genomic_DNA"/>
</dbReference>
<feature type="transmembrane region" description="Helical" evidence="1">
    <location>
        <begin position="73"/>
        <end position="90"/>
    </location>
</feature>